<accession>A0A1P8DQY9</accession>
<dbReference type="AlphaFoldDB" id="A0A1P8DQY9"/>
<organism evidence="1">
    <name type="scientific">Vibrio parahaemolyticus</name>
    <dbReference type="NCBI Taxonomy" id="670"/>
    <lineage>
        <taxon>Bacteria</taxon>
        <taxon>Pseudomonadati</taxon>
        <taxon>Pseudomonadota</taxon>
        <taxon>Gammaproteobacteria</taxon>
        <taxon>Vibrionales</taxon>
        <taxon>Vibrionaceae</taxon>
        <taxon>Vibrio</taxon>
    </lineage>
</organism>
<dbReference type="EMBL" id="KX957971">
    <property type="protein sequence ID" value="APU91533.1"/>
    <property type="molecule type" value="Genomic_DNA"/>
</dbReference>
<proteinExistence type="predicted"/>
<reference evidence="1" key="1">
    <citation type="submission" date="2016-10" db="EMBL/GenBank/DDBJ databases">
        <title>Evolution and Comparative Genomics of Conjugative MDR Plasmids in Vibrio species.</title>
        <authorList>
            <person name="Li R."/>
            <person name="Ye L."/>
            <person name="Wong M.Ho.Yin."/>
            <person name="Zheng Z."/>
            <person name="Chan E.Wai.Chi."/>
            <person name="Chen S."/>
        </authorList>
    </citation>
    <scope>NUCLEOTIDE SEQUENCE</scope>
    <source>
        <plasmid evidence="1">pVPS62</plasmid>
    </source>
</reference>
<keyword evidence="1" id="KW-0614">Plasmid</keyword>
<sequence>MGLSDFQKKVFEMSSRTKGHSGFAAKSSIRYVERAFELARTMPEVAAFLAITAEEEAATALFIAIKSKGYLRSNELRMHDHKHKGGLYPFLTLLGVALKVSEIPYQLVVESCNGRDILKTQLQIGDFSFQPEPPLSQVNVDASGNAKDYLHEVRAVASERGITSIFQYIKDTANKRNLLLYASATNLPSVENIQSELQRHIGATILIHIIYLLIAQHGKQNLVEECLDVYLKVQHNLENKT</sequence>
<protein>
    <submittedName>
        <fullName evidence="1">Uncharacterized protein</fullName>
    </submittedName>
</protein>
<evidence type="ECO:0000313" key="1">
    <source>
        <dbReference type="EMBL" id="APU91533.1"/>
    </source>
</evidence>
<name>A0A1P8DQY9_VIBPH</name>
<dbReference type="RefSeq" id="WP_159066178.1">
    <property type="nucleotide sequence ID" value="NZ_CP080480.1"/>
</dbReference>
<geneLocation type="plasmid" evidence="1">
    <name>pVPS62</name>
</geneLocation>